<feature type="transmembrane region" description="Helical" evidence="9">
    <location>
        <begin position="856"/>
        <end position="880"/>
    </location>
</feature>
<dbReference type="InterPro" id="IPR044880">
    <property type="entry name" value="NCX_ion-bd_dom_sf"/>
</dbReference>
<dbReference type="GO" id="GO:0008324">
    <property type="term" value="F:monoatomic cation transmembrane transporter activity"/>
    <property type="evidence" value="ECO:0007669"/>
    <property type="project" value="TreeGrafter"/>
</dbReference>
<comment type="similarity">
    <text evidence="8">Belongs to the Ca(2+):cation antiporter (CaCA) (TC 2.A.19) family. Cation/calcium exchanger (CCX) subfamily.</text>
</comment>
<sequence>MKYGSQIDFKRVQLLLAVCIGCCLLTHGGAIKFSQHSLKYRLAAKASACQPYSVPAPLRCEYVKKECSDLSGLVDFLDIHFCKFEQWPWASLLIQLCWVVLMFTVLTVACDRFFCPSIEMISEFLKLSPAVAGATLLSFGNGVADIFTQLSMADGAGVELALTEPIGSGICATTVVVALVVLATPMKEVYVTRSLFLKDCLFYMAGVLGVLMLLIWGSVAQWQLALLLLLYVAYVATTVALCGGDAPMKAEPESHEVPIHRSTSHLDKACKLFMARQRQRRIRRERYGCLGWALDCSCMAWIFDYCWSGSYGSSDLDMVLNGDESGSWSHELLLCWDDDIGDGGGWFDSAGCPSTNPGPDVNCVRTCSDAAVLQNVQACNRHSSYESEDAAYPHAPCNISSDVEDSPGSEPRSLIMPASVAIMGEGEAAPLPELCSSSCCNTILDSATVHTAPAAAQTRLVWNRSASSSSILGSRSRKQKEGLLPYSSSAAAASWGTTSSMGTASIRRKVTWDIADSQEGLLLPPAISDCTAEAATVSNCSEGPASAVPICSEGPTTAVPACSQVLVSVPVRSEGGTSSLPTCSERPSASFKNFWRHYSHPIFHAWRHSHPIFHPCASTRLRSEAVAECAVNSATRVSDLRSVEVDPPKDVMCGVLNPAPVLRGSSASVAASGERIEKGASGMPKGVSLWLLVVWMWRAPVQAAISLTLPLLSNRKGSRVCYPSRFYVSLMPLVLPLLVAVHWFHFAPFEASWLEDRQLQVYTACCLILSILMLVTYPADGFLTGWPLGACTVLVFFGSMMWMDVAADEVVVITMAFGIIFNINSSLLAVTLVSWGSSTSDIAANLAMAREGFPTMALTACFGSPLFVLLGGVGCTLLYVGGTDDYDGPVILPQTASIRVLYSCCLACSFTWAVAVPLCFRYKLNIWTVALGFLLYAAFVAIYLFSSIC</sequence>
<evidence type="ECO:0000256" key="1">
    <source>
        <dbReference type="ARBA" id="ARBA00004141"/>
    </source>
</evidence>
<evidence type="ECO:0000256" key="4">
    <source>
        <dbReference type="ARBA" id="ARBA00022989"/>
    </source>
</evidence>
<feature type="transmembrane region" description="Helical" evidence="9">
    <location>
        <begin position="724"/>
        <end position="747"/>
    </location>
</feature>
<evidence type="ECO:0000256" key="2">
    <source>
        <dbReference type="ARBA" id="ARBA00022448"/>
    </source>
</evidence>
<evidence type="ECO:0000256" key="8">
    <source>
        <dbReference type="ARBA" id="ARBA00038187"/>
    </source>
</evidence>
<evidence type="ECO:0000313" key="11">
    <source>
        <dbReference type="EMBL" id="GAX84907.1"/>
    </source>
</evidence>
<name>A0A250XPA7_9CHLO</name>
<organism evidence="11 12">
    <name type="scientific">Chlamydomonas eustigma</name>
    <dbReference type="NCBI Taxonomy" id="1157962"/>
    <lineage>
        <taxon>Eukaryota</taxon>
        <taxon>Viridiplantae</taxon>
        <taxon>Chlorophyta</taxon>
        <taxon>core chlorophytes</taxon>
        <taxon>Chlorophyceae</taxon>
        <taxon>CS clade</taxon>
        <taxon>Chlamydomonadales</taxon>
        <taxon>Chlamydomonadaceae</taxon>
        <taxon>Chlamydomonas</taxon>
    </lineage>
</organism>
<feature type="transmembrane region" description="Helical" evidence="9">
    <location>
        <begin position="195"/>
        <end position="216"/>
    </location>
</feature>
<protein>
    <recommendedName>
        <fullName evidence="10">Sodium/calcium exchanger membrane region domain-containing protein</fullName>
    </recommendedName>
</protein>
<dbReference type="Pfam" id="PF01699">
    <property type="entry name" value="Na_Ca_ex"/>
    <property type="match status" value="2"/>
</dbReference>
<evidence type="ECO:0000256" key="5">
    <source>
        <dbReference type="ARBA" id="ARBA00023053"/>
    </source>
</evidence>
<feature type="transmembrane region" description="Helical" evidence="9">
    <location>
        <begin position="689"/>
        <end position="712"/>
    </location>
</feature>
<keyword evidence="4 9" id="KW-1133">Transmembrane helix</keyword>
<feature type="transmembrane region" description="Helical" evidence="9">
    <location>
        <begin position="786"/>
        <end position="805"/>
    </location>
</feature>
<keyword evidence="7" id="KW-0739">Sodium transport</keyword>
<keyword evidence="6 9" id="KW-0472">Membrane</keyword>
<dbReference type="InterPro" id="IPR004837">
    <property type="entry name" value="NaCa_Exmemb"/>
</dbReference>
<keyword evidence="3 9" id="KW-0812">Transmembrane</keyword>
<dbReference type="OrthoDB" id="407410at2759"/>
<dbReference type="GO" id="GO:0016020">
    <property type="term" value="C:membrane"/>
    <property type="evidence" value="ECO:0007669"/>
    <property type="project" value="UniProtKB-SubCell"/>
</dbReference>
<keyword evidence="7" id="KW-0406">Ion transport</keyword>
<evidence type="ECO:0000256" key="7">
    <source>
        <dbReference type="ARBA" id="ARBA00023201"/>
    </source>
</evidence>
<gene>
    <name evidence="11" type="ORF">CEUSTIGMA_g12328.t1</name>
</gene>
<feature type="transmembrane region" description="Helical" evidence="9">
    <location>
        <begin position="222"/>
        <end position="242"/>
    </location>
</feature>
<dbReference type="PANTHER" id="PTHR12266">
    <property type="entry name" value="NA+/CA2+ K+ INDEPENDENT EXCHANGER"/>
    <property type="match status" value="1"/>
</dbReference>
<comment type="caution">
    <text evidence="11">The sequence shown here is derived from an EMBL/GenBank/DDBJ whole genome shotgun (WGS) entry which is preliminary data.</text>
</comment>
<dbReference type="EMBL" id="BEGY01000140">
    <property type="protein sequence ID" value="GAX84907.1"/>
    <property type="molecule type" value="Genomic_DNA"/>
</dbReference>
<comment type="subcellular location">
    <subcellularLocation>
        <location evidence="1">Membrane</location>
        <topology evidence="1">Multi-pass membrane protein</topology>
    </subcellularLocation>
</comment>
<reference evidence="11 12" key="1">
    <citation type="submission" date="2017-08" db="EMBL/GenBank/DDBJ databases">
        <title>Acidophilic green algal genome provides insights into adaptation to an acidic environment.</title>
        <authorList>
            <person name="Hirooka S."/>
            <person name="Hirose Y."/>
            <person name="Kanesaki Y."/>
            <person name="Higuchi S."/>
            <person name="Fujiwara T."/>
            <person name="Onuma R."/>
            <person name="Era A."/>
            <person name="Ohbayashi R."/>
            <person name="Uzuka A."/>
            <person name="Nozaki H."/>
            <person name="Yoshikawa H."/>
            <person name="Miyagishima S.Y."/>
        </authorList>
    </citation>
    <scope>NUCLEOTIDE SEQUENCE [LARGE SCALE GENOMIC DNA]</scope>
    <source>
        <strain evidence="11 12">NIES-2499</strain>
    </source>
</reference>
<feature type="transmembrane region" description="Helical" evidence="9">
    <location>
        <begin position="759"/>
        <end position="779"/>
    </location>
</feature>
<feature type="domain" description="Sodium/calcium exchanger membrane region" evidence="10">
    <location>
        <begin position="793"/>
        <end position="943"/>
    </location>
</feature>
<evidence type="ECO:0000313" key="12">
    <source>
        <dbReference type="Proteomes" id="UP000232323"/>
    </source>
</evidence>
<evidence type="ECO:0000259" key="10">
    <source>
        <dbReference type="Pfam" id="PF01699"/>
    </source>
</evidence>
<feature type="transmembrane region" description="Helical" evidence="9">
    <location>
        <begin position="811"/>
        <end position="835"/>
    </location>
</feature>
<feature type="transmembrane region" description="Helical" evidence="9">
    <location>
        <begin position="93"/>
        <end position="115"/>
    </location>
</feature>
<feature type="transmembrane region" description="Helical" evidence="9">
    <location>
        <begin position="166"/>
        <end position="183"/>
    </location>
</feature>
<evidence type="ECO:0000256" key="9">
    <source>
        <dbReference type="SAM" id="Phobius"/>
    </source>
</evidence>
<dbReference type="Proteomes" id="UP000232323">
    <property type="component" value="Unassembled WGS sequence"/>
</dbReference>
<feature type="transmembrane region" description="Helical" evidence="9">
    <location>
        <begin position="286"/>
        <end position="303"/>
    </location>
</feature>
<dbReference type="PANTHER" id="PTHR12266:SF0">
    <property type="entry name" value="MITOCHONDRIAL SODIUM_CALCIUM EXCHANGER PROTEIN"/>
    <property type="match status" value="1"/>
</dbReference>
<feature type="domain" description="Sodium/calcium exchanger membrane region" evidence="10">
    <location>
        <begin position="98"/>
        <end position="238"/>
    </location>
</feature>
<dbReference type="STRING" id="1157962.A0A250XPA7"/>
<evidence type="ECO:0000256" key="3">
    <source>
        <dbReference type="ARBA" id="ARBA00022692"/>
    </source>
</evidence>
<accession>A0A250XPA7</accession>
<feature type="transmembrane region" description="Helical" evidence="9">
    <location>
        <begin position="127"/>
        <end position="146"/>
    </location>
</feature>
<keyword evidence="5" id="KW-0915">Sodium</keyword>
<keyword evidence="2" id="KW-0813">Transport</keyword>
<keyword evidence="12" id="KW-1185">Reference proteome</keyword>
<proteinExistence type="inferred from homology"/>
<dbReference type="GO" id="GO:0006814">
    <property type="term" value="P:sodium ion transport"/>
    <property type="evidence" value="ECO:0007669"/>
    <property type="project" value="UniProtKB-KW"/>
</dbReference>
<dbReference type="Gene3D" id="1.20.1420.30">
    <property type="entry name" value="NCX, central ion-binding region"/>
    <property type="match status" value="2"/>
</dbReference>
<feature type="transmembrane region" description="Helical" evidence="9">
    <location>
        <begin position="927"/>
        <end position="946"/>
    </location>
</feature>
<dbReference type="AlphaFoldDB" id="A0A250XPA7"/>
<evidence type="ECO:0000256" key="6">
    <source>
        <dbReference type="ARBA" id="ARBA00023136"/>
    </source>
</evidence>
<feature type="transmembrane region" description="Helical" evidence="9">
    <location>
        <begin position="900"/>
        <end position="920"/>
    </location>
</feature>
<dbReference type="InterPro" id="IPR051359">
    <property type="entry name" value="CaCA_antiporter"/>
</dbReference>